<dbReference type="Pfam" id="PF06985">
    <property type="entry name" value="HET"/>
    <property type="match status" value="1"/>
</dbReference>
<protein>
    <recommendedName>
        <fullName evidence="1">Heterokaryon incompatibility domain-containing protein</fullName>
    </recommendedName>
</protein>
<accession>A0A6A6CAP7</accession>
<evidence type="ECO:0000313" key="2">
    <source>
        <dbReference type="EMBL" id="KAF2163873.1"/>
    </source>
</evidence>
<proteinExistence type="predicted"/>
<evidence type="ECO:0000259" key="1">
    <source>
        <dbReference type="Pfam" id="PF06985"/>
    </source>
</evidence>
<dbReference type="GeneID" id="54561055"/>
<dbReference type="Proteomes" id="UP000799537">
    <property type="component" value="Unassembled WGS sequence"/>
</dbReference>
<name>A0A6A6CAP7_ZASCE</name>
<evidence type="ECO:0000313" key="3">
    <source>
        <dbReference type="Proteomes" id="UP000799537"/>
    </source>
</evidence>
<dbReference type="RefSeq" id="XP_033664762.1">
    <property type="nucleotide sequence ID" value="XM_033807783.1"/>
</dbReference>
<sequence>MGYPYVPLDANNTQIRTLTIEPSETHDSKIHCSINTVSLSSDIAEYEALSYVWGASKGTVPVTIDGHQSQVTRNLRTALRYLRKPREPRTLWVDAVCINQNDVQERNVQVRRMGQIYSQASGVLIWLGDGDADVERTMAKLQAPDALEDKRYDNFPQDIAHGIKKLLHKPWWHRVWTIQELILSTADPLVGCGHTWLEWEKLYKAILDYTTTMMDGKEGMIMDENSSWVTTSHDLNRHILLRTQWKEREHLDRRRATASEIVERTRGYQCTDKRDQIYGVRDLICDEEKAFFSHPDYEKSVSEVYQQAMVAMFTSKKNLTFLIHAVQSGEDRDQKLPSWCADFSQRIWDSGTYGNINGFPVDGNEDEEAHRQTDLFFSHDPGARSLKVRASFLGNIIAARPLIPQVAWNQHGVVAAMTCPDEIALLPREEAGKLWVFTNFVKEVLRMSAIAFKVWQNRFGSEKAKQKLADGEVWKIAFGGHLLFTIVDAACARAGVEQVTGDDRPYEYWNVESFIRESCPWYAKTLQDMGLYQPGHDWPRSEVLKRALWETLLVVVQMNYDSWWSATDSGYITRASRRVRENDVLCEISGCRKPMLLRPRDDGAFELVCLAESEESHQDHYRTHLEETAATEIILK</sequence>
<dbReference type="InterPro" id="IPR010730">
    <property type="entry name" value="HET"/>
</dbReference>
<feature type="domain" description="Heterokaryon incompatibility" evidence="1">
    <location>
        <begin position="46"/>
        <end position="180"/>
    </location>
</feature>
<dbReference type="AlphaFoldDB" id="A0A6A6CAP7"/>
<keyword evidence="3" id="KW-1185">Reference proteome</keyword>
<dbReference type="OrthoDB" id="5303367at2759"/>
<reference evidence="2" key="1">
    <citation type="journal article" date="2020" name="Stud. Mycol.">
        <title>101 Dothideomycetes genomes: a test case for predicting lifestyles and emergence of pathogens.</title>
        <authorList>
            <person name="Haridas S."/>
            <person name="Albert R."/>
            <person name="Binder M."/>
            <person name="Bloem J."/>
            <person name="Labutti K."/>
            <person name="Salamov A."/>
            <person name="Andreopoulos B."/>
            <person name="Baker S."/>
            <person name="Barry K."/>
            <person name="Bills G."/>
            <person name="Bluhm B."/>
            <person name="Cannon C."/>
            <person name="Castanera R."/>
            <person name="Culley D."/>
            <person name="Daum C."/>
            <person name="Ezra D."/>
            <person name="Gonzalez J."/>
            <person name="Henrissat B."/>
            <person name="Kuo A."/>
            <person name="Liang C."/>
            <person name="Lipzen A."/>
            <person name="Lutzoni F."/>
            <person name="Magnuson J."/>
            <person name="Mondo S."/>
            <person name="Nolan M."/>
            <person name="Ohm R."/>
            <person name="Pangilinan J."/>
            <person name="Park H.-J."/>
            <person name="Ramirez L."/>
            <person name="Alfaro M."/>
            <person name="Sun H."/>
            <person name="Tritt A."/>
            <person name="Yoshinaga Y."/>
            <person name="Zwiers L.-H."/>
            <person name="Turgeon B."/>
            <person name="Goodwin S."/>
            <person name="Spatafora J."/>
            <person name="Crous P."/>
            <person name="Grigoriev I."/>
        </authorList>
    </citation>
    <scope>NUCLEOTIDE SEQUENCE</scope>
    <source>
        <strain evidence="2">ATCC 36951</strain>
    </source>
</reference>
<gene>
    <name evidence="2" type="ORF">M409DRAFT_25649</name>
</gene>
<dbReference type="EMBL" id="ML993606">
    <property type="protein sequence ID" value="KAF2163873.1"/>
    <property type="molecule type" value="Genomic_DNA"/>
</dbReference>
<dbReference type="PANTHER" id="PTHR24148:SF64">
    <property type="entry name" value="HETEROKARYON INCOMPATIBILITY DOMAIN-CONTAINING PROTEIN"/>
    <property type="match status" value="1"/>
</dbReference>
<dbReference type="PANTHER" id="PTHR24148">
    <property type="entry name" value="ANKYRIN REPEAT DOMAIN-CONTAINING PROTEIN 39 HOMOLOG-RELATED"/>
    <property type="match status" value="1"/>
</dbReference>
<dbReference type="InterPro" id="IPR052895">
    <property type="entry name" value="HetReg/Transcr_Mod"/>
</dbReference>
<organism evidence="2 3">
    <name type="scientific">Zasmidium cellare ATCC 36951</name>
    <dbReference type="NCBI Taxonomy" id="1080233"/>
    <lineage>
        <taxon>Eukaryota</taxon>
        <taxon>Fungi</taxon>
        <taxon>Dikarya</taxon>
        <taxon>Ascomycota</taxon>
        <taxon>Pezizomycotina</taxon>
        <taxon>Dothideomycetes</taxon>
        <taxon>Dothideomycetidae</taxon>
        <taxon>Mycosphaerellales</taxon>
        <taxon>Mycosphaerellaceae</taxon>
        <taxon>Zasmidium</taxon>
    </lineage>
</organism>